<proteinExistence type="predicted"/>
<sequence>MAALMQAVQIDEFGGPDVLQLRRLPVPSPGEGEVIVMVMAAGVGPWDAWIRAGKSVLPQPLPLTPGSDIAGVVVKVGRGVMEVTEGDEIFGVTNRRFTDGYAQYAKARVDMIAAKPSSMTFEEAASVPVIAVTAWQMLREFASVKAGQRVLVLGGFGNVGGYAVQLAKLAGAHVVATASEAHADHVRSLGAVEIIERRMSGVDAYSASFDAVIDTVGGEALERSYPLVRPGGIVVSAVQKPDTTKLPPGVSSDFLLVNVDTGILNKLGRLATDGQLKTRLGEALSLADARRAHEMLDGAAHKPGKIVLIP</sequence>
<name>A0A4R8LWD6_9BURK</name>
<gene>
    <name evidence="2" type="ORF">BX592_105108</name>
</gene>
<dbReference type="SUPFAM" id="SSF51735">
    <property type="entry name" value="NAD(P)-binding Rossmann-fold domains"/>
    <property type="match status" value="1"/>
</dbReference>
<organism evidence="2 3">
    <name type="scientific">Paraburkholderia rhizosphaerae</name>
    <dbReference type="NCBI Taxonomy" id="480658"/>
    <lineage>
        <taxon>Bacteria</taxon>
        <taxon>Pseudomonadati</taxon>
        <taxon>Pseudomonadota</taxon>
        <taxon>Betaproteobacteria</taxon>
        <taxon>Burkholderiales</taxon>
        <taxon>Burkholderiaceae</taxon>
        <taxon>Paraburkholderia</taxon>
    </lineage>
</organism>
<dbReference type="PANTHER" id="PTHR11695">
    <property type="entry name" value="ALCOHOL DEHYDROGENASE RELATED"/>
    <property type="match status" value="1"/>
</dbReference>
<reference evidence="2 3" key="1">
    <citation type="submission" date="2019-03" db="EMBL/GenBank/DDBJ databases">
        <title>Genomic Encyclopedia of Type Strains, Phase III (KMG-III): the genomes of soil and plant-associated and newly described type strains.</title>
        <authorList>
            <person name="Whitman W."/>
        </authorList>
    </citation>
    <scope>NUCLEOTIDE SEQUENCE [LARGE SCALE GENOMIC DNA]</scope>
    <source>
        <strain evidence="2 3">LMG 29544</strain>
    </source>
</reference>
<evidence type="ECO:0000313" key="3">
    <source>
        <dbReference type="Proteomes" id="UP000295509"/>
    </source>
</evidence>
<dbReference type="InterPro" id="IPR050700">
    <property type="entry name" value="YIM1/Zinc_Alcohol_DH_Fams"/>
</dbReference>
<dbReference type="SMART" id="SM00829">
    <property type="entry name" value="PKS_ER"/>
    <property type="match status" value="1"/>
</dbReference>
<accession>A0A4R8LWD6</accession>
<dbReference type="InterPro" id="IPR036291">
    <property type="entry name" value="NAD(P)-bd_dom_sf"/>
</dbReference>
<dbReference type="Pfam" id="PF08240">
    <property type="entry name" value="ADH_N"/>
    <property type="match status" value="1"/>
</dbReference>
<comment type="caution">
    <text evidence="2">The sequence shown here is derived from an EMBL/GenBank/DDBJ whole genome shotgun (WGS) entry which is preliminary data.</text>
</comment>
<dbReference type="SUPFAM" id="SSF50129">
    <property type="entry name" value="GroES-like"/>
    <property type="match status" value="1"/>
</dbReference>
<dbReference type="EMBL" id="SORE01000005">
    <property type="protein sequence ID" value="TDY52224.1"/>
    <property type="molecule type" value="Genomic_DNA"/>
</dbReference>
<dbReference type="Gene3D" id="3.40.50.720">
    <property type="entry name" value="NAD(P)-binding Rossmann-like Domain"/>
    <property type="match status" value="1"/>
</dbReference>
<keyword evidence="3" id="KW-1185">Reference proteome</keyword>
<evidence type="ECO:0000313" key="2">
    <source>
        <dbReference type="EMBL" id="TDY52224.1"/>
    </source>
</evidence>
<dbReference type="GO" id="GO:0016491">
    <property type="term" value="F:oxidoreductase activity"/>
    <property type="evidence" value="ECO:0007669"/>
    <property type="project" value="InterPro"/>
</dbReference>
<evidence type="ECO:0000259" key="1">
    <source>
        <dbReference type="SMART" id="SM00829"/>
    </source>
</evidence>
<dbReference type="AlphaFoldDB" id="A0A4R8LWD6"/>
<dbReference type="Pfam" id="PF13602">
    <property type="entry name" value="ADH_zinc_N_2"/>
    <property type="match status" value="1"/>
</dbReference>
<feature type="domain" description="Enoyl reductase (ER)" evidence="1">
    <location>
        <begin position="14"/>
        <end position="308"/>
    </location>
</feature>
<dbReference type="PANTHER" id="PTHR11695:SF294">
    <property type="entry name" value="RETICULON-4-INTERACTING PROTEIN 1, MITOCHONDRIAL"/>
    <property type="match status" value="1"/>
</dbReference>
<dbReference type="OrthoDB" id="9787435at2"/>
<dbReference type="InterPro" id="IPR020843">
    <property type="entry name" value="ER"/>
</dbReference>
<dbReference type="Proteomes" id="UP000295509">
    <property type="component" value="Unassembled WGS sequence"/>
</dbReference>
<dbReference type="InterPro" id="IPR013154">
    <property type="entry name" value="ADH-like_N"/>
</dbReference>
<dbReference type="CDD" id="cd05289">
    <property type="entry name" value="MDR_like_2"/>
    <property type="match status" value="1"/>
</dbReference>
<dbReference type="InterPro" id="IPR011032">
    <property type="entry name" value="GroES-like_sf"/>
</dbReference>
<protein>
    <submittedName>
        <fullName evidence="2">NADPH:quinone reductase-like Zn-dependent oxidoreductase</fullName>
    </submittedName>
</protein>
<dbReference type="Gene3D" id="3.90.180.10">
    <property type="entry name" value="Medium-chain alcohol dehydrogenases, catalytic domain"/>
    <property type="match status" value="1"/>
</dbReference>